<dbReference type="EMBL" id="SJCY01000006">
    <property type="protein sequence ID" value="TDG36006.1"/>
    <property type="molecule type" value="Genomic_DNA"/>
</dbReference>
<dbReference type="Proteomes" id="UP000295668">
    <property type="component" value="Unassembled WGS sequence"/>
</dbReference>
<accession>A0A4R5MKQ9</accession>
<dbReference type="AlphaFoldDB" id="A0A4R5MKQ9"/>
<dbReference type="RefSeq" id="WP_133262569.1">
    <property type="nucleotide sequence ID" value="NZ_SJCY01000006.1"/>
</dbReference>
<protein>
    <submittedName>
        <fullName evidence="1">HopJ type III effector protein</fullName>
    </submittedName>
</protein>
<gene>
    <name evidence="1" type="ORF">EZJ43_09980</name>
</gene>
<organism evidence="1 2">
    <name type="scientific">Pedobacter changchengzhani</name>
    <dbReference type="NCBI Taxonomy" id="2529274"/>
    <lineage>
        <taxon>Bacteria</taxon>
        <taxon>Pseudomonadati</taxon>
        <taxon>Bacteroidota</taxon>
        <taxon>Sphingobacteriia</taxon>
        <taxon>Sphingobacteriales</taxon>
        <taxon>Sphingobacteriaceae</taxon>
        <taxon>Pedobacter</taxon>
    </lineage>
</organism>
<dbReference type="InterPro" id="IPR014984">
    <property type="entry name" value="HopJ"/>
</dbReference>
<dbReference type="OrthoDB" id="9790826at2"/>
<comment type="caution">
    <text evidence="1">The sequence shown here is derived from an EMBL/GenBank/DDBJ whole genome shotgun (WGS) entry which is preliminary data.</text>
</comment>
<evidence type="ECO:0000313" key="1">
    <source>
        <dbReference type="EMBL" id="TDG36006.1"/>
    </source>
</evidence>
<name>A0A4R5MKQ9_9SPHI</name>
<keyword evidence="2" id="KW-1185">Reference proteome</keyword>
<reference evidence="1 2" key="1">
    <citation type="submission" date="2019-02" db="EMBL/GenBank/DDBJ databases">
        <title>Pedobacter sp. nov., a novel speices isolated from soil of pinguins habitat in Antarcitica.</title>
        <authorList>
            <person name="He R.-H."/>
        </authorList>
    </citation>
    <scope>NUCLEOTIDE SEQUENCE [LARGE SCALE GENOMIC DNA]</scope>
    <source>
        <strain evidence="1 2">E01020</strain>
    </source>
</reference>
<evidence type="ECO:0000313" key="2">
    <source>
        <dbReference type="Proteomes" id="UP000295668"/>
    </source>
</evidence>
<sequence length="115" mass="12990">MKNKLETLLASLKLQTSTFSDVVAHIEKYYEHQPTAFRNGNVYNESSQNQGSAKVFAFAKINHLNVDDTLSLFGEHYQAVLANPDGTDHQNIRQFMVNGWAGITFEGKVLTEREL</sequence>
<proteinExistence type="predicted"/>
<dbReference type="Pfam" id="PF08888">
    <property type="entry name" value="HopJ"/>
    <property type="match status" value="1"/>
</dbReference>
<dbReference type="Gene3D" id="3.20.160.10">
    <property type="entry name" value="vpa0580 domain like"/>
    <property type="match status" value="1"/>
</dbReference>
<dbReference type="InterPro" id="IPR038604">
    <property type="entry name" value="HopJ_sf"/>
</dbReference>